<dbReference type="AlphaFoldDB" id="A0A918UPG2"/>
<evidence type="ECO:0000256" key="1">
    <source>
        <dbReference type="ARBA" id="ARBA00009183"/>
    </source>
</evidence>
<evidence type="ECO:0000313" key="9">
    <source>
        <dbReference type="Proteomes" id="UP000622166"/>
    </source>
</evidence>
<evidence type="ECO:0000256" key="4">
    <source>
        <dbReference type="ARBA" id="ARBA00022827"/>
    </source>
</evidence>
<comment type="similarity">
    <text evidence="2">Belongs to the FAD-binding monooxygenase family.</text>
</comment>
<keyword evidence="5" id="KW-0521">NADP</keyword>
<dbReference type="InterPro" id="IPR036188">
    <property type="entry name" value="FAD/NAD-bd_sf"/>
</dbReference>
<keyword evidence="3" id="KW-0285">Flavoprotein</keyword>
<dbReference type="PRINTS" id="PR00370">
    <property type="entry name" value="FMOXYGENASE"/>
</dbReference>
<accession>A0A918UPG2</accession>
<evidence type="ECO:0000256" key="2">
    <source>
        <dbReference type="ARBA" id="ARBA00010139"/>
    </source>
</evidence>
<name>A0A918UPG2_9ACTN</name>
<reference evidence="8" key="1">
    <citation type="journal article" date="2014" name="Int. J. Syst. Evol. Microbiol.">
        <title>Complete genome sequence of Corynebacterium casei LMG S-19264T (=DSM 44701T), isolated from a smear-ripened cheese.</title>
        <authorList>
            <consortium name="US DOE Joint Genome Institute (JGI-PGF)"/>
            <person name="Walter F."/>
            <person name="Albersmeier A."/>
            <person name="Kalinowski J."/>
            <person name="Ruckert C."/>
        </authorList>
    </citation>
    <scope>NUCLEOTIDE SEQUENCE</scope>
    <source>
        <strain evidence="8">JCM 4815</strain>
    </source>
</reference>
<evidence type="ECO:0000313" key="8">
    <source>
        <dbReference type="EMBL" id="GGZ24958.1"/>
    </source>
</evidence>
<comment type="caution">
    <text evidence="8">The sequence shown here is derived from an EMBL/GenBank/DDBJ whole genome shotgun (WGS) entry which is preliminary data.</text>
</comment>
<dbReference type="InterPro" id="IPR000960">
    <property type="entry name" value="Flavin_mOase"/>
</dbReference>
<protein>
    <submittedName>
        <fullName evidence="8">Flavin-binding monooxygenase</fullName>
    </submittedName>
</protein>
<proteinExistence type="inferred from homology"/>
<gene>
    <name evidence="8" type="ORF">GCM10010365_51710</name>
</gene>
<sequence>MVCYEKHQDLGGIWNPAAGGAYAGVRMQSSRMSMPFSDHPPGFAADFPEQHEVQAYLHAYADEFGLLDAVRFGHEVVRVAKEDGRWRVTARSGGVTGSEDVDAVLVANGELWRPRLPDGGLPSAGTGVRVLTAPEYRGPEEFAGQRVLVVGGGVSGADIAADLAPHAARVDWSVRRRQLFLPRDIGGAYNDALFSYAGRVAVEEVPYAEYLDWLTEWTPEYMAMYRATGLLPEAGFHGAVHVNEKIVPAVHGGGVHPVAAFARFGDDGRAVLADGTDGRYDAVVLCLGYEPPDYGFLQVPGGLRREDLYEHHFWRHDPTLAVVNTPVDTEAFGTACPYFEAIGGWVLSVLGGKAALPGPDERAEWCARHMSALHDRRYLDCWLETIRYGLLSGTLPDPAVHFRAYWTLVSSQVDPANLRPGKARPLPAVHDGRLDLDAVRHRVLAALPAGTRERLLARGEIDAADAAAAARVPAGRELQPWLPYRQRETAPAGPAEGRAA</sequence>
<dbReference type="GO" id="GO:0050660">
    <property type="term" value="F:flavin adenine dinucleotide binding"/>
    <property type="evidence" value="ECO:0007669"/>
    <property type="project" value="InterPro"/>
</dbReference>
<dbReference type="GO" id="GO:0004499">
    <property type="term" value="F:N,N-dimethylaniline monooxygenase activity"/>
    <property type="evidence" value="ECO:0007669"/>
    <property type="project" value="InterPro"/>
</dbReference>
<dbReference type="Pfam" id="PF00743">
    <property type="entry name" value="FMO-like"/>
    <property type="match status" value="1"/>
</dbReference>
<evidence type="ECO:0000256" key="7">
    <source>
        <dbReference type="SAM" id="MobiDB-lite"/>
    </source>
</evidence>
<reference evidence="8" key="2">
    <citation type="submission" date="2020-09" db="EMBL/GenBank/DDBJ databases">
        <authorList>
            <person name="Sun Q."/>
            <person name="Ohkuma M."/>
        </authorList>
    </citation>
    <scope>NUCLEOTIDE SEQUENCE</scope>
    <source>
        <strain evidence="8">JCM 4815</strain>
    </source>
</reference>
<dbReference type="EMBL" id="BMVW01000011">
    <property type="protein sequence ID" value="GGZ24958.1"/>
    <property type="molecule type" value="Genomic_DNA"/>
</dbReference>
<keyword evidence="8" id="KW-0503">Monooxygenase</keyword>
<dbReference type="InterPro" id="IPR020946">
    <property type="entry name" value="Flavin_mOase-like"/>
</dbReference>
<evidence type="ECO:0000256" key="6">
    <source>
        <dbReference type="ARBA" id="ARBA00023002"/>
    </source>
</evidence>
<dbReference type="PANTHER" id="PTHR23023">
    <property type="entry name" value="DIMETHYLANILINE MONOOXYGENASE"/>
    <property type="match status" value="1"/>
</dbReference>
<evidence type="ECO:0000256" key="5">
    <source>
        <dbReference type="ARBA" id="ARBA00022857"/>
    </source>
</evidence>
<dbReference type="GO" id="GO:0050661">
    <property type="term" value="F:NADP binding"/>
    <property type="evidence" value="ECO:0007669"/>
    <property type="project" value="InterPro"/>
</dbReference>
<feature type="region of interest" description="Disordered" evidence="7">
    <location>
        <begin position="480"/>
        <end position="500"/>
    </location>
</feature>
<comment type="similarity">
    <text evidence="1">Belongs to the FMO family.</text>
</comment>
<dbReference type="SUPFAM" id="SSF51905">
    <property type="entry name" value="FAD/NAD(P)-binding domain"/>
    <property type="match status" value="2"/>
</dbReference>
<keyword evidence="6" id="KW-0560">Oxidoreductase</keyword>
<dbReference type="Gene3D" id="3.50.50.60">
    <property type="entry name" value="FAD/NAD(P)-binding domain"/>
    <property type="match status" value="1"/>
</dbReference>
<dbReference type="Proteomes" id="UP000622166">
    <property type="component" value="Unassembled WGS sequence"/>
</dbReference>
<dbReference type="InterPro" id="IPR050346">
    <property type="entry name" value="FMO-like"/>
</dbReference>
<keyword evidence="9" id="KW-1185">Reference proteome</keyword>
<organism evidence="8 9">
    <name type="scientific">Streptomyces poonensis</name>
    <dbReference type="NCBI Taxonomy" id="68255"/>
    <lineage>
        <taxon>Bacteria</taxon>
        <taxon>Bacillati</taxon>
        <taxon>Actinomycetota</taxon>
        <taxon>Actinomycetes</taxon>
        <taxon>Kitasatosporales</taxon>
        <taxon>Streptomycetaceae</taxon>
        <taxon>Streptomyces</taxon>
    </lineage>
</organism>
<evidence type="ECO:0000256" key="3">
    <source>
        <dbReference type="ARBA" id="ARBA00022630"/>
    </source>
</evidence>
<keyword evidence="4" id="KW-0274">FAD</keyword>